<dbReference type="Pfam" id="PF11139">
    <property type="entry name" value="SfLAP"/>
    <property type="match status" value="1"/>
</dbReference>
<protein>
    <recommendedName>
        <fullName evidence="4">GAP family protein</fullName>
    </recommendedName>
</protein>
<keyword evidence="3" id="KW-1185">Reference proteome</keyword>
<dbReference type="Proteomes" id="UP000265419">
    <property type="component" value="Unassembled WGS sequence"/>
</dbReference>
<feature type="transmembrane region" description="Helical" evidence="1">
    <location>
        <begin position="83"/>
        <end position="101"/>
    </location>
</feature>
<keyword evidence="1" id="KW-0472">Membrane</keyword>
<name>A0A399JA27_9MICC</name>
<comment type="caution">
    <text evidence="2">The sequence shown here is derived from an EMBL/GenBank/DDBJ whole genome shotgun (WGS) entry which is preliminary data.</text>
</comment>
<feature type="transmembrane region" description="Helical" evidence="1">
    <location>
        <begin position="6"/>
        <end position="30"/>
    </location>
</feature>
<keyword evidence="1" id="KW-0812">Transmembrane</keyword>
<proteinExistence type="predicted"/>
<organism evidence="2 3">
    <name type="scientific">Galactobacter valiniphilus</name>
    <dbReference type="NCBI Taxonomy" id="2676122"/>
    <lineage>
        <taxon>Bacteria</taxon>
        <taxon>Bacillati</taxon>
        <taxon>Actinomycetota</taxon>
        <taxon>Actinomycetes</taxon>
        <taxon>Micrococcales</taxon>
        <taxon>Micrococcaceae</taxon>
        <taxon>Galactobacter</taxon>
    </lineage>
</organism>
<dbReference type="AlphaFoldDB" id="A0A399JA27"/>
<dbReference type="RefSeq" id="WP_119425575.1">
    <property type="nucleotide sequence ID" value="NZ_QQXK01000029.1"/>
</dbReference>
<evidence type="ECO:0000313" key="2">
    <source>
        <dbReference type="EMBL" id="RII41367.1"/>
    </source>
</evidence>
<feature type="transmembrane region" description="Helical" evidence="1">
    <location>
        <begin position="138"/>
        <end position="159"/>
    </location>
</feature>
<gene>
    <name evidence="2" type="ORF">DWB68_13140</name>
</gene>
<accession>A0A399JA27</accession>
<evidence type="ECO:0000313" key="3">
    <source>
        <dbReference type="Proteomes" id="UP000265419"/>
    </source>
</evidence>
<evidence type="ECO:0000256" key="1">
    <source>
        <dbReference type="SAM" id="Phobius"/>
    </source>
</evidence>
<feature type="transmembrane region" description="Helical" evidence="1">
    <location>
        <begin position="42"/>
        <end position="63"/>
    </location>
</feature>
<sequence>MSTETLLQLAVLALIDSTSIGTLVIPLWLLLRRGSRALAGKVLLYLGVVAAFYLALGVLLISGGRVIVERCGDAVGAALEAPGLRWVALAAGVGLIVYGFSGPWSKAEREKAAAEKAARRGPEGGWGARIDRALRTPWALVGLGVVAGLLEVPTMLPYLAASGLIVASGAAFPVQLGVLALYCVVMVVPALVLLGARVLLGDRADAWFGRVAERLGGYVSESAKWIAAIGGILIVRWASSGPDGVGLGQLFPALFGGG</sequence>
<feature type="transmembrane region" description="Helical" evidence="1">
    <location>
        <begin position="179"/>
        <end position="200"/>
    </location>
</feature>
<evidence type="ECO:0008006" key="4">
    <source>
        <dbReference type="Google" id="ProtNLM"/>
    </source>
</evidence>
<reference evidence="2 3" key="1">
    <citation type="submission" date="2018-07" db="EMBL/GenBank/DDBJ databases">
        <title>Arthrobacter sp. nov., isolated from raw cow's milk with high bacterial count.</title>
        <authorList>
            <person name="Hahne J."/>
            <person name="Isele D."/>
            <person name="Lipski A."/>
        </authorList>
    </citation>
    <scope>NUCLEOTIDE SEQUENCE [LARGE SCALE GENOMIC DNA]</scope>
    <source>
        <strain evidence="2 3">JZ R-35</strain>
    </source>
</reference>
<dbReference type="EMBL" id="QQXK01000029">
    <property type="protein sequence ID" value="RII41367.1"/>
    <property type="molecule type" value="Genomic_DNA"/>
</dbReference>
<keyword evidence="1" id="KW-1133">Transmembrane helix</keyword>
<dbReference type="InterPro" id="IPR021315">
    <property type="entry name" value="Gap/Sap"/>
</dbReference>